<accession>A0A4P7UAF1</accession>
<dbReference type="KEGG" id="ndp:E2C04_04365"/>
<dbReference type="EMBL" id="CP038462">
    <property type="protein sequence ID" value="QCC76634.1"/>
    <property type="molecule type" value="Genomic_DNA"/>
</dbReference>
<evidence type="ECO:0000313" key="4">
    <source>
        <dbReference type="Proteomes" id="UP000297025"/>
    </source>
</evidence>
<reference evidence="3 4" key="1">
    <citation type="journal article" date="2008" name="Int. J. Syst. Evol. Microbiol.">
        <title>Nocardioides daphniae sp. nov., isolated from Daphnia cucullata (Crustacea: Cladocera).</title>
        <authorList>
            <person name="Toth E.M."/>
            <person name="Keki Z."/>
            <person name="Homonnay Z.G."/>
            <person name="Borsodi A.K."/>
            <person name="Marialigeti K."/>
            <person name="Schumann P."/>
        </authorList>
    </citation>
    <scope>NUCLEOTIDE SEQUENCE [LARGE SCALE GENOMIC DNA]</scope>
    <source>
        <strain evidence="3 4">JCM 16608</strain>
    </source>
</reference>
<dbReference type="InterPro" id="IPR005182">
    <property type="entry name" value="YdbS-like_PH"/>
</dbReference>
<dbReference type="OrthoDB" id="3730669at2"/>
<dbReference type="Proteomes" id="UP000297025">
    <property type="component" value="Chromosome"/>
</dbReference>
<keyword evidence="1" id="KW-1133">Transmembrane helix</keyword>
<evidence type="ECO:0000256" key="1">
    <source>
        <dbReference type="SAM" id="Phobius"/>
    </source>
</evidence>
<name>A0A4P7UAF1_9ACTN</name>
<feature type="transmembrane region" description="Helical" evidence="1">
    <location>
        <begin position="71"/>
        <end position="94"/>
    </location>
</feature>
<keyword evidence="1" id="KW-0472">Membrane</keyword>
<evidence type="ECO:0000313" key="3">
    <source>
        <dbReference type="EMBL" id="QCC76634.1"/>
    </source>
</evidence>
<evidence type="ECO:0000259" key="2">
    <source>
        <dbReference type="Pfam" id="PF03703"/>
    </source>
</evidence>
<feature type="transmembrane region" description="Helical" evidence="1">
    <location>
        <begin position="100"/>
        <end position="119"/>
    </location>
</feature>
<sequence>MQRLASWGAGCAGNRAPSRTSPLTPTLLSAGCGRLCAVTNDAPIHADHDASRTVHDALREPANRVSPRAVAYWRTNAAIGSVIVLAITFTVYFLVPSRPWWATAIVAVIVIGSLVEVAAMPTVRYRVHRWEVNDIAIHTRDGWINLESRIAPLNRVQTVDSQQGAIMRLFNLASITVTTASSAGSVDIVGLDADEARELVATLTTITAATEGDAT</sequence>
<gene>
    <name evidence="3" type="ORF">E2C04_04365</name>
</gene>
<organism evidence="3 4">
    <name type="scientific">Nocardioides daphniae</name>
    <dbReference type="NCBI Taxonomy" id="402297"/>
    <lineage>
        <taxon>Bacteria</taxon>
        <taxon>Bacillati</taxon>
        <taxon>Actinomycetota</taxon>
        <taxon>Actinomycetes</taxon>
        <taxon>Propionibacteriales</taxon>
        <taxon>Nocardioidaceae</taxon>
        <taxon>Nocardioides</taxon>
    </lineage>
</organism>
<keyword evidence="1" id="KW-0812">Transmembrane</keyword>
<dbReference type="PANTHER" id="PTHR34473:SF3">
    <property type="entry name" value="TRANSMEMBRANE PROTEIN-RELATED"/>
    <property type="match status" value="1"/>
</dbReference>
<dbReference type="Pfam" id="PF03703">
    <property type="entry name" value="bPH_2"/>
    <property type="match status" value="1"/>
</dbReference>
<feature type="domain" description="YdbS-like PH" evidence="2">
    <location>
        <begin position="125"/>
        <end position="202"/>
    </location>
</feature>
<dbReference type="AlphaFoldDB" id="A0A4P7UAF1"/>
<proteinExistence type="predicted"/>
<dbReference type="PROSITE" id="PS51257">
    <property type="entry name" value="PROKAR_LIPOPROTEIN"/>
    <property type="match status" value="1"/>
</dbReference>
<dbReference type="PANTHER" id="PTHR34473">
    <property type="entry name" value="UPF0699 TRANSMEMBRANE PROTEIN YDBS"/>
    <property type="match status" value="1"/>
</dbReference>
<protein>
    <recommendedName>
        <fullName evidence="2">YdbS-like PH domain-containing protein</fullName>
    </recommendedName>
</protein>